<proteinExistence type="predicted"/>
<dbReference type="EMBL" id="NJHN03000037">
    <property type="protein sequence ID" value="KAH9421772.1"/>
    <property type="molecule type" value="Genomic_DNA"/>
</dbReference>
<sequence length="68" mass="7259">MDAPSHLVAIPEHLDKTFNIVRSARRINRAGPCTEAILILLCCEASPIKVPSSYKNFGGSTSSSSKTA</sequence>
<protein>
    <submittedName>
        <fullName evidence="1">Uncharacterized protein</fullName>
    </submittedName>
</protein>
<organism evidence="1 2">
    <name type="scientific">Dermatophagoides pteronyssinus</name>
    <name type="common">European house dust mite</name>
    <dbReference type="NCBI Taxonomy" id="6956"/>
    <lineage>
        <taxon>Eukaryota</taxon>
        <taxon>Metazoa</taxon>
        <taxon>Ecdysozoa</taxon>
        <taxon>Arthropoda</taxon>
        <taxon>Chelicerata</taxon>
        <taxon>Arachnida</taxon>
        <taxon>Acari</taxon>
        <taxon>Acariformes</taxon>
        <taxon>Sarcoptiformes</taxon>
        <taxon>Astigmata</taxon>
        <taxon>Psoroptidia</taxon>
        <taxon>Analgoidea</taxon>
        <taxon>Pyroglyphidae</taxon>
        <taxon>Dermatophagoidinae</taxon>
        <taxon>Dermatophagoides</taxon>
    </lineage>
</organism>
<name>A0ABQ8JH41_DERPT</name>
<comment type="caution">
    <text evidence="1">The sequence shown here is derived from an EMBL/GenBank/DDBJ whole genome shotgun (WGS) entry which is preliminary data.</text>
</comment>
<accession>A0ABQ8JH41</accession>
<reference evidence="1 2" key="2">
    <citation type="journal article" date="2022" name="Mol. Biol. Evol.">
        <title>Comparative Genomics Reveals Insights into the Divergent Evolution of Astigmatic Mites and Household Pest Adaptations.</title>
        <authorList>
            <person name="Xiong Q."/>
            <person name="Wan A.T."/>
            <person name="Liu X."/>
            <person name="Fung C.S."/>
            <person name="Xiao X."/>
            <person name="Malainual N."/>
            <person name="Hou J."/>
            <person name="Wang L."/>
            <person name="Wang M."/>
            <person name="Yang K.Y."/>
            <person name="Cui Y."/>
            <person name="Leung E.L."/>
            <person name="Nong W."/>
            <person name="Shin S.K."/>
            <person name="Au S.W."/>
            <person name="Jeong K.Y."/>
            <person name="Chew F.T."/>
            <person name="Hui J.H."/>
            <person name="Leung T.F."/>
            <person name="Tungtrongchitr A."/>
            <person name="Zhong N."/>
            <person name="Liu Z."/>
            <person name="Tsui S.K."/>
        </authorList>
    </citation>
    <scope>NUCLEOTIDE SEQUENCE [LARGE SCALE GENOMIC DNA]</scope>
    <source>
        <strain evidence="1">Derp</strain>
    </source>
</reference>
<gene>
    <name evidence="1" type="ORF">DERP_002060</name>
</gene>
<dbReference type="Proteomes" id="UP000887458">
    <property type="component" value="Unassembled WGS sequence"/>
</dbReference>
<evidence type="ECO:0000313" key="2">
    <source>
        <dbReference type="Proteomes" id="UP000887458"/>
    </source>
</evidence>
<evidence type="ECO:0000313" key="1">
    <source>
        <dbReference type="EMBL" id="KAH9421772.1"/>
    </source>
</evidence>
<keyword evidence="2" id="KW-1185">Reference proteome</keyword>
<reference evidence="1 2" key="1">
    <citation type="journal article" date="2018" name="J. Allergy Clin. Immunol.">
        <title>High-quality assembly of Dermatophagoides pteronyssinus genome and transcriptome reveals a wide range of novel allergens.</title>
        <authorList>
            <person name="Liu X.Y."/>
            <person name="Yang K.Y."/>
            <person name="Wang M.Q."/>
            <person name="Kwok J.S."/>
            <person name="Zeng X."/>
            <person name="Yang Z."/>
            <person name="Xiao X.J."/>
            <person name="Lau C.P."/>
            <person name="Li Y."/>
            <person name="Huang Z.M."/>
            <person name="Ba J.G."/>
            <person name="Yim A.K."/>
            <person name="Ouyang C.Y."/>
            <person name="Ngai S.M."/>
            <person name="Chan T.F."/>
            <person name="Leung E.L."/>
            <person name="Liu L."/>
            <person name="Liu Z.G."/>
            <person name="Tsui S.K."/>
        </authorList>
    </citation>
    <scope>NUCLEOTIDE SEQUENCE [LARGE SCALE GENOMIC DNA]</scope>
    <source>
        <strain evidence="1">Derp</strain>
    </source>
</reference>